<evidence type="ECO:0000313" key="5">
    <source>
        <dbReference type="Proteomes" id="UP001352852"/>
    </source>
</evidence>
<dbReference type="SMART" id="SM00831">
    <property type="entry name" value="Cation_ATPase_N"/>
    <property type="match status" value="1"/>
</dbReference>
<evidence type="ECO:0000259" key="3">
    <source>
        <dbReference type="SMART" id="SM00831"/>
    </source>
</evidence>
<keyword evidence="1" id="KW-0460">Magnesium</keyword>
<dbReference type="Pfam" id="PF00690">
    <property type="entry name" value="Cation_ATPase_N"/>
    <property type="match status" value="1"/>
</dbReference>
<gene>
    <name evidence="4" type="primary">ATP2A2_3</name>
    <name evidence="4" type="ORF">CHARACLAT_031348</name>
</gene>
<organism evidence="4 5">
    <name type="scientific">Characodon lateralis</name>
    <dbReference type="NCBI Taxonomy" id="208331"/>
    <lineage>
        <taxon>Eukaryota</taxon>
        <taxon>Metazoa</taxon>
        <taxon>Chordata</taxon>
        <taxon>Craniata</taxon>
        <taxon>Vertebrata</taxon>
        <taxon>Euteleostomi</taxon>
        <taxon>Actinopterygii</taxon>
        <taxon>Neopterygii</taxon>
        <taxon>Teleostei</taxon>
        <taxon>Neoteleostei</taxon>
        <taxon>Acanthomorphata</taxon>
        <taxon>Ovalentaria</taxon>
        <taxon>Atherinomorphae</taxon>
        <taxon>Cyprinodontiformes</taxon>
        <taxon>Goodeidae</taxon>
        <taxon>Characodon</taxon>
    </lineage>
</organism>
<dbReference type="InterPro" id="IPR023298">
    <property type="entry name" value="ATPase_P-typ_TM_dom_sf"/>
</dbReference>
<keyword evidence="2" id="KW-0472">Membrane</keyword>
<keyword evidence="5" id="KW-1185">Reference proteome</keyword>
<keyword evidence="2" id="KW-0812">Transmembrane</keyword>
<comment type="caution">
    <text evidence="4">The sequence shown here is derived from an EMBL/GenBank/DDBJ whole genome shotgun (WGS) entry which is preliminary data.</text>
</comment>
<proteinExistence type="predicted"/>
<feature type="transmembrane region" description="Helical" evidence="2">
    <location>
        <begin position="60"/>
        <end position="78"/>
    </location>
</feature>
<feature type="transmembrane region" description="Helical" evidence="2">
    <location>
        <begin position="84"/>
        <end position="109"/>
    </location>
</feature>
<protein>
    <submittedName>
        <fullName evidence="4">Sarcoplasmic/endoplasmic reticulum calcium ATPase 2</fullName>
    </submittedName>
</protein>
<keyword evidence="2" id="KW-1133">Transmembrane helix</keyword>
<dbReference type="SUPFAM" id="SSF81665">
    <property type="entry name" value="Calcium ATPase, transmembrane domain M"/>
    <property type="match status" value="1"/>
</dbReference>
<reference evidence="4 5" key="1">
    <citation type="submission" date="2021-06" db="EMBL/GenBank/DDBJ databases">
        <authorList>
            <person name="Palmer J.M."/>
        </authorList>
    </citation>
    <scope>NUCLEOTIDE SEQUENCE [LARGE SCALE GENOMIC DNA]</scope>
    <source>
        <strain evidence="4 5">CL_MEX2019</strain>
        <tissue evidence="4">Muscle</tissue>
    </source>
</reference>
<accession>A0ABU7CTD2</accession>
<evidence type="ECO:0000313" key="4">
    <source>
        <dbReference type="EMBL" id="MED6266021.1"/>
    </source>
</evidence>
<dbReference type="InterPro" id="IPR004014">
    <property type="entry name" value="ATPase_P-typ_cation-transptr_N"/>
</dbReference>
<evidence type="ECO:0000256" key="1">
    <source>
        <dbReference type="ARBA" id="ARBA00022842"/>
    </source>
</evidence>
<name>A0ABU7CTD2_9TELE</name>
<dbReference type="Proteomes" id="UP001352852">
    <property type="component" value="Unassembled WGS sequence"/>
</dbReference>
<feature type="domain" description="Cation-transporting P-type ATPase N-terminal" evidence="3">
    <location>
        <begin position="3"/>
        <end position="77"/>
    </location>
</feature>
<dbReference type="Gene3D" id="1.20.1110.10">
    <property type="entry name" value="Calcium-transporting ATPase, transmembrane domain"/>
    <property type="match status" value="1"/>
</dbReference>
<dbReference type="PANTHER" id="PTHR42861">
    <property type="entry name" value="CALCIUM-TRANSPORTING ATPASE"/>
    <property type="match status" value="1"/>
</dbReference>
<evidence type="ECO:0000256" key="2">
    <source>
        <dbReference type="SAM" id="Phobius"/>
    </source>
</evidence>
<dbReference type="EMBL" id="JAHUTJ010005022">
    <property type="protein sequence ID" value="MED6266021.1"/>
    <property type="molecule type" value="Genomic_DNA"/>
</dbReference>
<sequence>MENAHTKTMEEVLGFFSVNESTGLSCEQQKKNMERWGPNELPADEGKSLWELVLEQFEDLLVRILLLAACISFTLAWFEEGEGTITAFVEPFVILLILIANAIVGVWLVNVSR</sequence>